<protein>
    <recommendedName>
        <fullName evidence="2">Myb/SANT-like domain-containing protein</fullName>
    </recommendedName>
</protein>
<dbReference type="Pfam" id="PF12776">
    <property type="entry name" value="Myb_DNA-bind_3"/>
    <property type="match status" value="1"/>
</dbReference>
<reference evidence="3 4" key="1">
    <citation type="submission" date="2024-06" db="EMBL/GenBank/DDBJ databases">
        <title>A chromosome level genome sequence of Diviner's sage (Salvia divinorum).</title>
        <authorList>
            <person name="Ford S.A."/>
            <person name="Ro D.-K."/>
            <person name="Ness R.W."/>
            <person name="Phillips M.A."/>
        </authorList>
    </citation>
    <scope>NUCLEOTIDE SEQUENCE [LARGE SCALE GENOMIC DNA]</scope>
    <source>
        <strain evidence="3">SAF-2024a</strain>
        <tissue evidence="3">Leaf</tissue>
    </source>
</reference>
<evidence type="ECO:0000313" key="3">
    <source>
        <dbReference type="EMBL" id="KAL1547680.1"/>
    </source>
</evidence>
<name>A0ABD1GU52_SALDI</name>
<dbReference type="InterPro" id="IPR024752">
    <property type="entry name" value="Myb/SANT-like_dom"/>
</dbReference>
<organism evidence="3 4">
    <name type="scientific">Salvia divinorum</name>
    <name type="common">Maria pastora</name>
    <name type="synonym">Diviner's sage</name>
    <dbReference type="NCBI Taxonomy" id="28513"/>
    <lineage>
        <taxon>Eukaryota</taxon>
        <taxon>Viridiplantae</taxon>
        <taxon>Streptophyta</taxon>
        <taxon>Embryophyta</taxon>
        <taxon>Tracheophyta</taxon>
        <taxon>Spermatophyta</taxon>
        <taxon>Magnoliopsida</taxon>
        <taxon>eudicotyledons</taxon>
        <taxon>Gunneridae</taxon>
        <taxon>Pentapetalae</taxon>
        <taxon>asterids</taxon>
        <taxon>lamiids</taxon>
        <taxon>Lamiales</taxon>
        <taxon>Lamiaceae</taxon>
        <taxon>Nepetoideae</taxon>
        <taxon>Mentheae</taxon>
        <taxon>Salviinae</taxon>
        <taxon>Salvia</taxon>
        <taxon>Salvia subgen. Calosphace</taxon>
    </lineage>
</organism>
<evidence type="ECO:0000313" key="4">
    <source>
        <dbReference type="Proteomes" id="UP001567538"/>
    </source>
</evidence>
<keyword evidence="4" id="KW-1185">Reference proteome</keyword>
<gene>
    <name evidence="3" type="ORF">AAHA92_16005</name>
</gene>
<evidence type="ECO:0000256" key="1">
    <source>
        <dbReference type="SAM" id="MobiDB-lite"/>
    </source>
</evidence>
<feature type="domain" description="Myb/SANT-like" evidence="2">
    <location>
        <begin position="16"/>
        <end position="108"/>
    </location>
</feature>
<proteinExistence type="predicted"/>
<comment type="caution">
    <text evidence="3">The sequence shown here is derived from an EMBL/GenBank/DDBJ whole genome shotgun (WGS) entry which is preliminary data.</text>
</comment>
<dbReference type="Proteomes" id="UP001567538">
    <property type="component" value="Unassembled WGS sequence"/>
</dbReference>
<feature type="region of interest" description="Disordered" evidence="1">
    <location>
        <begin position="199"/>
        <end position="228"/>
    </location>
</feature>
<feature type="compositionally biased region" description="Low complexity" evidence="1">
    <location>
        <begin position="216"/>
        <end position="228"/>
    </location>
</feature>
<dbReference type="AlphaFoldDB" id="A0ABD1GU52"/>
<accession>A0ABD1GU52</accession>
<evidence type="ECO:0000259" key="2">
    <source>
        <dbReference type="Pfam" id="PF12776"/>
    </source>
</evidence>
<sequence>MTSRIPSQRVFLYKSNWTPKIDKIMLHTIIRMKKATKWEGTVIPPEFIREASTAINSEVGVIFSWDELYARFQFFEQRYLSFKNLRAVPGVFWNVNTNVVIIPEPIWEVIVKEDALAVAYYYEVPINQFKTETEPAMGFENAVAEGSESVSSPVTGTVPKMRRKLFQEEQNHIDRESTNEPTEYYYAHCPDGKMECKQRTSHPLRALRPPAPPYASPHASSCGSSSPHTWLKNQFK</sequence>
<dbReference type="EMBL" id="JBEAFC010000007">
    <property type="protein sequence ID" value="KAL1547680.1"/>
    <property type="molecule type" value="Genomic_DNA"/>
</dbReference>